<dbReference type="Proteomes" id="UP000094936">
    <property type="component" value="Unassembled WGS sequence"/>
</dbReference>
<comment type="similarity">
    <text evidence="2 9">Belongs to the uroporphyrinogen-III synthase family.</text>
</comment>
<dbReference type="PANTHER" id="PTHR38042:SF1">
    <property type="entry name" value="UROPORPHYRINOGEN-III SYNTHASE, CHLOROPLASTIC"/>
    <property type="match status" value="1"/>
</dbReference>
<feature type="domain" description="Tetrapyrrole biosynthesis uroporphyrinogen III synthase" evidence="10">
    <location>
        <begin position="14"/>
        <end position="228"/>
    </location>
</feature>
<evidence type="ECO:0000256" key="7">
    <source>
        <dbReference type="ARBA" id="ARBA00040167"/>
    </source>
</evidence>
<dbReference type="CDD" id="cd06578">
    <property type="entry name" value="HemD"/>
    <property type="match status" value="1"/>
</dbReference>
<dbReference type="Gene3D" id="3.40.50.10090">
    <property type="match status" value="2"/>
</dbReference>
<sequence>MTIAVVRPAPESEALVKELEKAGLSALSAPMLTFTSGDALPILTKTLNRLPADSIVIVISRRAVEFSCQQLQKDKAEWRDDLTYIAVGERTASYWEELADVSAHTPLREDSEGLLTLPQLQHPDGKDIVILRADTGRELLSQTLQQRGANVCYLAVYRRNWSDEQYLSALDEWAAAQVDTLVVSSGEQLTLLFKGVSDNHRHWLQRCHILVPSRRVYNLAKEIGFSKVTNVEGASNAQFYSALVNMHNPGNSDDRQ</sequence>
<dbReference type="InterPro" id="IPR036108">
    <property type="entry name" value="4pyrrol_syn_uPrphyn_synt_sf"/>
</dbReference>
<dbReference type="EC" id="4.2.1.75" evidence="3 9"/>
<comment type="catalytic activity">
    <reaction evidence="8 9">
        <text>hydroxymethylbilane = uroporphyrinogen III + H2O</text>
        <dbReference type="Rhea" id="RHEA:18965"/>
        <dbReference type="ChEBI" id="CHEBI:15377"/>
        <dbReference type="ChEBI" id="CHEBI:57308"/>
        <dbReference type="ChEBI" id="CHEBI:57845"/>
        <dbReference type="EC" id="4.2.1.75"/>
    </reaction>
</comment>
<dbReference type="UniPathway" id="UPA00251">
    <property type="reaction ID" value="UER00320"/>
</dbReference>
<evidence type="ECO:0000256" key="9">
    <source>
        <dbReference type="RuleBase" id="RU366031"/>
    </source>
</evidence>
<evidence type="ECO:0000256" key="1">
    <source>
        <dbReference type="ARBA" id="ARBA00004772"/>
    </source>
</evidence>
<evidence type="ECO:0000256" key="5">
    <source>
        <dbReference type="ARBA" id="ARBA00023244"/>
    </source>
</evidence>
<evidence type="ECO:0000256" key="2">
    <source>
        <dbReference type="ARBA" id="ARBA00008133"/>
    </source>
</evidence>
<evidence type="ECO:0000256" key="3">
    <source>
        <dbReference type="ARBA" id="ARBA00013109"/>
    </source>
</evidence>
<evidence type="ECO:0000256" key="4">
    <source>
        <dbReference type="ARBA" id="ARBA00023239"/>
    </source>
</evidence>
<proteinExistence type="inferred from homology"/>
<keyword evidence="12" id="KW-1185">Reference proteome</keyword>
<gene>
    <name evidence="11" type="ORF">A8L45_10225</name>
</gene>
<dbReference type="Pfam" id="PF02602">
    <property type="entry name" value="HEM4"/>
    <property type="match status" value="1"/>
</dbReference>
<keyword evidence="4 9" id="KW-0456">Lyase</keyword>
<evidence type="ECO:0000259" key="10">
    <source>
        <dbReference type="Pfam" id="PF02602"/>
    </source>
</evidence>
<evidence type="ECO:0000313" key="12">
    <source>
        <dbReference type="Proteomes" id="UP000094936"/>
    </source>
</evidence>
<dbReference type="GO" id="GO:0006782">
    <property type="term" value="P:protoporphyrinogen IX biosynthetic process"/>
    <property type="evidence" value="ECO:0007669"/>
    <property type="project" value="UniProtKB-UniRule"/>
</dbReference>
<dbReference type="GO" id="GO:0004852">
    <property type="term" value="F:uroporphyrinogen-III synthase activity"/>
    <property type="evidence" value="ECO:0007669"/>
    <property type="project" value="UniProtKB-UniRule"/>
</dbReference>
<evidence type="ECO:0000256" key="6">
    <source>
        <dbReference type="ARBA" id="ARBA00037589"/>
    </source>
</evidence>
<dbReference type="PANTHER" id="PTHR38042">
    <property type="entry name" value="UROPORPHYRINOGEN-III SYNTHASE, CHLOROPLASTIC"/>
    <property type="match status" value="1"/>
</dbReference>
<dbReference type="GO" id="GO:0006780">
    <property type="term" value="P:uroporphyrinogen III biosynthetic process"/>
    <property type="evidence" value="ECO:0007669"/>
    <property type="project" value="UniProtKB-UniRule"/>
</dbReference>
<keyword evidence="5 9" id="KW-0627">Porphyrin biosynthesis</keyword>
<comment type="function">
    <text evidence="6 9">Catalyzes cyclization of the linear tetrapyrrole, hydroxymethylbilane, to the macrocyclic uroporphyrinogen III.</text>
</comment>
<evidence type="ECO:0000313" key="11">
    <source>
        <dbReference type="EMBL" id="ODA33418.1"/>
    </source>
</evidence>
<comment type="caution">
    <text evidence="11">The sequence shown here is derived from an EMBL/GenBank/DDBJ whole genome shotgun (WGS) entry which is preliminary data.</text>
</comment>
<reference evidence="11 12" key="1">
    <citation type="submission" date="2016-05" db="EMBL/GenBank/DDBJ databases">
        <title>Genomic Taxonomy of the Vibrionaceae.</title>
        <authorList>
            <person name="Gomez-Gil B."/>
            <person name="Enciso-Ibarra J."/>
        </authorList>
    </citation>
    <scope>NUCLEOTIDE SEQUENCE [LARGE SCALE GENOMIC DNA]</scope>
    <source>
        <strain evidence="11 12">CAIM 1920</strain>
    </source>
</reference>
<protein>
    <recommendedName>
        <fullName evidence="7 9">Uroporphyrinogen-III synthase</fullName>
        <ecNumber evidence="3 9">4.2.1.75</ecNumber>
    </recommendedName>
</protein>
<dbReference type="STRING" id="1080227.A8L45_10225"/>
<dbReference type="SUPFAM" id="SSF69618">
    <property type="entry name" value="HemD-like"/>
    <property type="match status" value="1"/>
</dbReference>
<dbReference type="RefSeq" id="WP_068901883.1">
    <property type="nucleotide sequence ID" value="NZ_JBHUIF010000022.1"/>
</dbReference>
<dbReference type="InterPro" id="IPR003754">
    <property type="entry name" value="4pyrrol_synth_uPrphyn_synth"/>
</dbReference>
<dbReference type="EMBL" id="LYBM01000016">
    <property type="protein sequence ID" value="ODA33418.1"/>
    <property type="molecule type" value="Genomic_DNA"/>
</dbReference>
<dbReference type="InterPro" id="IPR039793">
    <property type="entry name" value="UROS/Hem4"/>
</dbReference>
<name>A0A1C3EJL6_9GAMM</name>
<accession>A0A1C3EJL6</accession>
<organism evidence="11 12">
    <name type="scientific">Veronia pacifica</name>
    <dbReference type="NCBI Taxonomy" id="1080227"/>
    <lineage>
        <taxon>Bacteria</taxon>
        <taxon>Pseudomonadati</taxon>
        <taxon>Pseudomonadota</taxon>
        <taxon>Gammaproteobacteria</taxon>
        <taxon>Vibrionales</taxon>
        <taxon>Vibrionaceae</taxon>
        <taxon>Veronia</taxon>
    </lineage>
</organism>
<dbReference type="OrthoDB" id="9787650at2"/>
<evidence type="ECO:0000256" key="8">
    <source>
        <dbReference type="ARBA" id="ARBA00048617"/>
    </source>
</evidence>
<dbReference type="AlphaFoldDB" id="A0A1C3EJL6"/>
<comment type="pathway">
    <text evidence="1 9">Porphyrin-containing compound metabolism; protoporphyrin-IX biosynthesis; coproporphyrinogen-III from 5-aminolevulinate: step 3/4.</text>
</comment>